<gene>
    <name evidence="1" type="ORF">E6Q11_00470</name>
</gene>
<evidence type="ECO:0000313" key="2">
    <source>
        <dbReference type="Proteomes" id="UP000321026"/>
    </source>
</evidence>
<dbReference type="Proteomes" id="UP000321026">
    <property type="component" value="Unassembled WGS sequence"/>
</dbReference>
<reference evidence="1 2" key="1">
    <citation type="submission" date="2018-09" db="EMBL/GenBank/DDBJ databases">
        <title>Metagenome Assembled Genomes from an Advanced Water Purification Facility.</title>
        <authorList>
            <person name="Stamps B.W."/>
            <person name="Spear J.R."/>
        </authorList>
    </citation>
    <scope>NUCLEOTIDE SEQUENCE [LARGE SCALE GENOMIC DNA]</scope>
    <source>
        <strain evidence="1">Bin_63_2</strain>
    </source>
</reference>
<dbReference type="AlphaFoldDB" id="A0A5C7JAU2"/>
<dbReference type="EMBL" id="SSDS01000008">
    <property type="protein sequence ID" value="TXG78695.1"/>
    <property type="molecule type" value="Genomic_DNA"/>
</dbReference>
<sequence>MSEITVDELLQSMMSPQLSEAEAANLFESALQEYRSARDGVEPNVTMPRPLLITPQAWWLM</sequence>
<organism evidence="1 2">
    <name type="scientific">Candidatus Dojkabacteria bacterium</name>
    <dbReference type="NCBI Taxonomy" id="2099670"/>
    <lineage>
        <taxon>Bacteria</taxon>
        <taxon>Candidatus Dojkabacteria</taxon>
    </lineage>
</organism>
<evidence type="ECO:0000313" key="1">
    <source>
        <dbReference type="EMBL" id="TXG78695.1"/>
    </source>
</evidence>
<comment type="caution">
    <text evidence="1">The sequence shown here is derived from an EMBL/GenBank/DDBJ whole genome shotgun (WGS) entry which is preliminary data.</text>
</comment>
<protein>
    <submittedName>
        <fullName evidence="1">Uncharacterized protein</fullName>
    </submittedName>
</protein>
<name>A0A5C7JAU2_9BACT</name>
<proteinExistence type="predicted"/>
<accession>A0A5C7JAU2</accession>